<keyword evidence="4" id="KW-1185">Reference proteome</keyword>
<gene>
    <name evidence="3" type="ORF">E1I69_23360</name>
</gene>
<dbReference type="Pfam" id="PF13472">
    <property type="entry name" value="Lipase_GDSL_2"/>
    <property type="match status" value="1"/>
</dbReference>
<dbReference type="RefSeq" id="WP_136381909.1">
    <property type="nucleotide sequence ID" value="NZ_SLUB01000097.1"/>
</dbReference>
<dbReference type="InterPro" id="IPR036514">
    <property type="entry name" value="SGNH_hydro_sf"/>
</dbReference>
<keyword evidence="1" id="KW-0472">Membrane</keyword>
<feature type="transmembrane region" description="Helical" evidence="1">
    <location>
        <begin position="7"/>
        <end position="26"/>
    </location>
</feature>
<dbReference type="Gene3D" id="3.40.50.1110">
    <property type="entry name" value="SGNH hydrolase"/>
    <property type="match status" value="1"/>
</dbReference>
<evidence type="ECO:0000313" key="3">
    <source>
        <dbReference type="EMBL" id="THE09179.1"/>
    </source>
</evidence>
<sequence>MRNPPKIYLFNLLSVLICVFVVLLTIQQKSKAAKPVSISEHEYSIFEKLNHKQSVTIVAYGDSITWGYERDTSGKVNQVKNHYPKVLETQLRKKYGYNKIKVINNGHPGWTSIQALENVDEEVLTIHPDLVILMFGINDARGHMKYSPNALPVPVEQYKENNRQILQKLKENGIEVVVISPTTITNNKNNGKKTQVYYITAIKSLAQEEKIQYVDGDDISINGNLYDGIHFKAEKYRLIAEKLMHDLF</sequence>
<dbReference type="AlphaFoldDB" id="A0A4S3PIM8"/>
<dbReference type="EMBL" id="SLUB01000097">
    <property type="protein sequence ID" value="THE09179.1"/>
    <property type="molecule type" value="Genomic_DNA"/>
</dbReference>
<evidence type="ECO:0000313" key="4">
    <source>
        <dbReference type="Proteomes" id="UP000306477"/>
    </source>
</evidence>
<comment type="caution">
    <text evidence="3">The sequence shown here is derived from an EMBL/GenBank/DDBJ whole genome shotgun (WGS) entry which is preliminary data.</text>
</comment>
<keyword evidence="1" id="KW-0812">Transmembrane</keyword>
<evidence type="ECO:0000256" key="1">
    <source>
        <dbReference type="SAM" id="Phobius"/>
    </source>
</evidence>
<name>A0A4S3PIM8_9BACI</name>
<protein>
    <recommendedName>
        <fullName evidence="2">SGNH hydrolase-type esterase domain-containing protein</fullName>
    </recommendedName>
</protein>
<dbReference type="PANTHER" id="PTHR30383">
    <property type="entry name" value="THIOESTERASE 1/PROTEASE 1/LYSOPHOSPHOLIPASE L1"/>
    <property type="match status" value="1"/>
</dbReference>
<dbReference type="Proteomes" id="UP000306477">
    <property type="component" value="Unassembled WGS sequence"/>
</dbReference>
<dbReference type="SUPFAM" id="SSF52266">
    <property type="entry name" value="SGNH hydrolase"/>
    <property type="match status" value="1"/>
</dbReference>
<keyword evidence="1" id="KW-1133">Transmembrane helix</keyword>
<evidence type="ECO:0000259" key="2">
    <source>
        <dbReference type="Pfam" id="PF13472"/>
    </source>
</evidence>
<dbReference type="InterPro" id="IPR051532">
    <property type="entry name" value="Ester_Hydrolysis_Enzymes"/>
</dbReference>
<proteinExistence type="predicted"/>
<reference evidence="3 4" key="1">
    <citation type="journal article" date="2019" name="Indoor Air">
        <title>Impacts of indoor surface finishes on bacterial viability.</title>
        <authorList>
            <person name="Hu J."/>
            <person name="Maamar S.B."/>
            <person name="Glawe A.J."/>
            <person name="Gottel N."/>
            <person name="Gilbert J.A."/>
            <person name="Hartmann E.M."/>
        </authorList>
    </citation>
    <scope>NUCLEOTIDE SEQUENCE [LARGE SCALE GENOMIC DNA]</scope>
    <source>
        <strain evidence="3 4">AF060A6</strain>
    </source>
</reference>
<accession>A0A4S3PIM8</accession>
<feature type="domain" description="SGNH hydrolase-type esterase" evidence="2">
    <location>
        <begin position="59"/>
        <end position="238"/>
    </location>
</feature>
<dbReference type="OrthoDB" id="388542at2"/>
<organism evidence="3 4">
    <name type="scientific">Bacillus timonensis</name>
    <dbReference type="NCBI Taxonomy" id="1033734"/>
    <lineage>
        <taxon>Bacteria</taxon>
        <taxon>Bacillati</taxon>
        <taxon>Bacillota</taxon>
        <taxon>Bacilli</taxon>
        <taxon>Bacillales</taxon>
        <taxon>Bacillaceae</taxon>
        <taxon>Bacillus</taxon>
    </lineage>
</organism>
<dbReference type="InterPro" id="IPR013830">
    <property type="entry name" value="SGNH_hydro"/>
</dbReference>